<comment type="similarity">
    <text evidence="4 20">Belongs to the glycosyl hydrolase 17 family.</text>
</comment>
<evidence type="ECO:0000256" key="7">
    <source>
        <dbReference type="ARBA" id="ARBA00022512"/>
    </source>
</evidence>
<evidence type="ECO:0000256" key="11">
    <source>
        <dbReference type="ARBA" id="ARBA00022968"/>
    </source>
</evidence>
<comment type="subcellular location">
    <subcellularLocation>
        <location evidence="3">Cell membrane</location>
        <topology evidence="3">Single-pass type II membrane protein</topology>
    </subcellularLocation>
    <subcellularLocation>
        <location evidence="2">Secreted</location>
        <location evidence="2">Cell wall</location>
    </subcellularLocation>
</comment>
<feature type="compositionally biased region" description="Polar residues" evidence="21">
    <location>
        <begin position="108"/>
        <end position="118"/>
    </location>
</feature>
<dbReference type="EC" id="3.2.1.39" evidence="5"/>
<keyword evidence="24" id="KW-1185">Reference proteome</keyword>
<keyword evidence="7" id="KW-0134">Cell wall</keyword>
<evidence type="ECO:0000256" key="5">
    <source>
        <dbReference type="ARBA" id="ARBA00012780"/>
    </source>
</evidence>
<feature type="transmembrane region" description="Helical" evidence="22">
    <location>
        <begin position="296"/>
        <end position="320"/>
    </location>
</feature>
<feature type="compositionally biased region" description="Polar residues" evidence="21">
    <location>
        <begin position="24"/>
        <end position="52"/>
    </location>
</feature>
<keyword evidence="16" id="KW-0624">Polysaccharide degradation</keyword>
<dbReference type="EMBL" id="ML978230">
    <property type="protein sequence ID" value="KAF2027204.1"/>
    <property type="molecule type" value="Genomic_DNA"/>
</dbReference>
<evidence type="ECO:0000256" key="13">
    <source>
        <dbReference type="ARBA" id="ARBA00023180"/>
    </source>
</evidence>
<reference evidence="23" key="1">
    <citation type="journal article" date="2020" name="Stud. Mycol.">
        <title>101 Dothideomycetes genomes: a test case for predicting lifestyles and emergence of pathogens.</title>
        <authorList>
            <person name="Haridas S."/>
            <person name="Albert R."/>
            <person name="Binder M."/>
            <person name="Bloem J."/>
            <person name="Labutti K."/>
            <person name="Salamov A."/>
            <person name="Andreopoulos B."/>
            <person name="Baker S."/>
            <person name="Barry K."/>
            <person name="Bills G."/>
            <person name="Bluhm B."/>
            <person name="Cannon C."/>
            <person name="Castanera R."/>
            <person name="Culley D."/>
            <person name="Daum C."/>
            <person name="Ezra D."/>
            <person name="Gonzalez J."/>
            <person name="Henrissat B."/>
            <person name="Kuo A."/>
            <person name="Liang C."/>
            <person name="Lipzen A."/>
            <person name="Lutzoni F."/>
            <person name="Magnuson J."/>
            <person name="Mondo S."/>
            <person name="Nolan M."/>
            <person name="Ohm R."/>
            <person name="Pangilinan J."/>
            <person name="Park H.-J."/>
            <person name="Ramirez L."/>
            <person name="Alfaro M."/>
            <person name="Sun H."/>
            <person name="Tritt A."/>
            <person name="Yoshinaga Y."/>
            <person name="Zwiers L.-H."/>
            <person name="Turgeon B."/>
            <person name="Goodwin S."/>
            <person name="Spatafora J."/>
            <person name="Crous P."/>
            <person name="Grigoriev I."/>
        </authorList>
    </citation>
    <scope>NUCLEOTIDE SEQUENCE</scope>
    <source>
        <strain evidence="23">CBS 110217</strain>
    </source>
</reference>
<proteinExistence type="inferred from homology"/>
<evidence type="ECO:0000256" key="9">
    <source>
        <dbReference type="ARBA" id="ARBA00022729"/>
    </source>
</evidence>
<comment type="catalytic activity">
    <reaction evidence="1">
        <text>Hydrolysis of (1-&gt;3)-beta-D-glucosidic linkages in (1-&gt;3)-beta-D-glucans.</text>
        <dbReference type="EC" id="3.2.1.39"/>
    </reaction>
</comment>
<comment type="caution">
    <text evidence="23">The sequence shown here is derived from an EMBL/GenBank/DDBJ whole genome shotgun (WGS) entry which is preliminary data.</text>
</comment>
<feature type="non-terminal residue" evidence="23">
    <location>
        <position position="1"/>
    </location>
</feature>
<dbReference type="GO" id="GO:0009986">
    <property type="term" value="C:cell surface"/>
    <property type="evidence" value="ECO:0007669"/>
    <property type="project" value="TreeGrafter"/>
</dbReference>
<dbReference type="GO" id="GO:0005886">
    <property type="term" value="C:plasma membrane"/>
    <property type="evidence" value="ECO:0007669"/>
    <property type="project" value="UniProtKB-SubCell"/>
</dbReference>
<dbReference type="GO" id="GO:0042973">
    <property type="term" value="F:glucan endo-1,3-beta-D-glucosidase activity"/>
    <property type="evidence" value="ECO:0007669"/>
    <property type="project" value="UniProtKB-EC"/>
</dbReference>
<dbReference type="PANTHER" id="PTHR16631:SF17">
    <property type="entry name" value="GLUCAN ENDO-1,3-BETA-GLUCOSIDASE BTGC"/>
    <property type="match status" value="1"/>
</dbReference>
<evidence type="ECO:0000256" key="6">
    <source>
        <dbReference type="ARBA" id="ARBA00022475"/>
    </source>
</evidence>
<keyword evidence="13" id="KW-0325">Glycoprotein</keyword>
<sequence length="665" mass="71625">SHDFPPPPPAHRTPVGMHADSHFRQTQNQRQYSDPNNYSDYSTPGVTPGSDNLSERAAGGGINGIAVGVAASNERESGVQAMRAIDGWGRNGNGAAGPQGRPLGVPDRSNSSTPFSDQHASDHQPIPPRAMYSPRSYGSGAALAPGAAAPASMYSSSSSMHSGPPPPHVVPYSDSPYNRYSSTQLNLAPGMGQIDPNDLADDDDWGMGPNSPQNTQNKRRSFLPLGGSRDGSRNGSPGSSINGGMVGAGATGGAFAATKYNAVPTVAGSNGSNPELLQEKADWKDKADLKKRKKRMWIAIAIIALILIGAILGGVLGAMLNRGGGHDGKHGSVTSGDVADDNKDDLSKSSDEIKKLMNNANLHRVFPGMDYTPLNSQYPDCLHVGPSQNNITRDMAVMSQLTNAVRLYGTDCNQTQMLIHAIDRLEIKDTVKIWLGVWLDSNDTTTQRQIDQTWTILDDYGCDYFKGIIIGNEVLYRKDLTATQLLGHVTDFKKNITDHKCNLPVAMADLGDNWTADMATKVDYVMSNVHPFFAGVDVSVAAGWTWDFWQQHDVQLTASNASIKQVIAEVGWPSGGGTSCGAATSCTKGSVAGIDEMNQFMEDWICPSMKNNTEYFWFSAFDEPWKVRYNTAGKAWEDKWGLMDIDRNIKPGLKIPDCAGQTLPS</sequence>
<dbReference type="OrthoDB" id="68336at2759"/>
<dbReference type="Gene3D" id="3.20.20.80">
    <property type="entry name" value="Glycosidases"/>
    <property type="match status" value="1"/>
</dbReference>
<dbReference type="GO" id="GO:0005576">
    <property type="term" value="C:extracellular region"/>
    <property type="evidence" value="ECO:0007669"/>
    <property type="project" value="TreeGrafter"/>
</dbReference>
<evidence type="ECO:0000256" key="17">
    <source>
        <dbReference type="ARBA" id="ARBA00037649"/>
    </source>
</evidence>
<keyword evidence="15" id="KW-0961">Cell wall biogenesis/degradation</keyword>
<evidence type="ECO:0000256" key="19">
    <source>
        <dbReference type="ARBA" id="ARBA00043078"/>
    </source>
</evidence>
<evidence type="ECO:0000256" key="22">
    <source>
        <dbReference type="SAM" id="Phobius"/>
    </source>
</evidence>
<dbReference type="GO" id="GO:0009277">
    <property type="term" value="C:fungal-type cell wall"/>
    <property type="evidence" value="ECO:0007669"/>
    <property type="project" value="TreeGrafter"/>
</dbReference>
<dbReference type="GO" id="GO:0000272">
    <property type="term" value="P:polysaccharide catabolic process"/>
    <property type="evidence" value="ECO:0007669"/>
    <property type="project" value="UniProtKB-KW"/>
</dbReference>
<comment type="function">
    <text evidence="17">Glucanases play a role in cell expansion during growth, in cell-cell fusion during mating, and in spore release during sporulation. This enzyme may be involved in beta-glucan degradation. Active on laminarin and lichenan.</text>
</comment>
<feature type="compositionally biased region" description="Pro residues" evidence="21">
    <location>
        <begin position="1"/>
        <end position="11"/>
    </location>
</feature>
<evidence type="ECO:0000313" key="23">
    <source>
        <dbReference type="EMBL" id="KAF2027204.1"/>
    </source>
</evidence>
<keyword evidence="14" id="KW-0119">Carbohydrate metabolism</keyword>
<dbReference type="AlphaFoldDB" id="A0A9P4H4Q6"/>
<accession>A0A9P4H4Q6</accession>
<evidence type="ECO:0000256" key="2">
    <source>
        <dbReference type="ARBA" id="ARBA00004191"/>
    </source>
</evidence>
<keyword evidence="22" id="KW-1133">Transmembrane helix</keyword>
<gene>
    <name evidence="23" type="ORF">EK21DRAFT_38692</name>
</gene>
<evidence type="ECO:0000256" key="18">
    <source>
        <dbReference type="ARBA" id="ARBA00042373"/>
    </source>
</evidence>
<evidence type="ECO:0000313" key="24">
    <source>
        <dbReference type="Proteomes" id="UP000799777"/>
    </source>
</evidence>
<evidence type="ECO:0000256" key="14">
    <source>
        <dbReference type="ARBA" id="ARBA00023277"/>
    </source>
</evidence>
<evidence type="ECO:0000256" key="21">
    <source>
        <dbReference type="SAM" id="MobiDB-lite"/>
    </source>
</evidence>
<feature type="compositionally biased region" description="Low complexity" evidence="21">
    <location>
        <begin position="151"/>
        <end position="162"/>
    </location>
</feature>
<feature type="region of interest" description="Disordered" evidence="21">
    <location>
        <begin position="151"/>
        <end position="244"/>
    </location>
</feature>
<dbReference type="InterPro" id="IPR017853">
    <property type="entry name" value="GH"/>
</dbReference>
<feature type="region of interest" description="Disordered" evidence="21">
    <location>
        <begin position="89"/>
        <end position="134"/>
    </location>
</feature>
<dbReference type="InterPro" id="IPR050732">
    <property type="entry name" value="Beta-glucan_modifiers"/>
</dbReference>
<evidence type="ECO:0000256" key="15">
    <source>
        <dbReference type="ARBA" id="ARBA00023316"/>
    </source>
</evidence>
<evidence type="ECO:0000256" key="8">
    <source>
        <dbReference type="ARBA" id="ARBA00022525"/>
    </source>
</evidence>
<feature type="compositionally biased region" description="Polar residues" evidence="21">
    <location>
        <begin position="233"/>
        <end position="242"/>
    </location>
</feature>
<evidence type="ECO:0000256" key="3">
    <source>
        <dbReference type="ARBA" id="ARBA00004401"/>
    </source>
</evidence>
<dbReference type="GO" id="GO:0071555">
    <property type="term" value="P:cell wall organization"/>
    <property type="evidence" value="ECO:0007669"/>
    <property type="project" value="UniProtKB-KW"/>
</dbReference>
<feature type="non-terminal residue" evidence="23">
    <location>
        <position position="665"/>
    </location>
</feature>
<evidence type="ECO:0000256" key="1">
    <source>
        <dbReference type="ARBA" id="ARBA00000382"/>
    </source>
</evidence>
<dbReference type="FunFam" id="3.20.20.80:FF:000151">
    <property type="entry name" value="Glucan endo-1,3-beta-glucosidase btgC"/>
    <property type="match status" value="1"/>
</dbReference>
<keyword evidence="9" id="KW-0732">Signal</keyword>
<dbReference type="SUPFAM" id="SSF51445">
    <property type="entry name" value="(Trans)glycosidases"/>
    <property type="match status" value="1"/>
</dbReference>
<dbReference type="PANTHER" id="PTHR16631">
    <property type="entry name" value="GLUCAN 1,3-BETA-GLUCOSIDASE"/>
    <property type="match status" value="1"/>
</dbReference>
<evidence type="ECO:0000256" key="20">
    <source>
        <dbReference type="RuleBase" id="RU004335"/>
    </source>
</evidence>
<dbReference type="Proteomes" id="UP000799777">
    <property type="component" value="Unassembled WGS sequence"/>
</dbReference>
<evidence type="ECO:0000256" key="16">
    <source>
        <dbReference type="ARBA" id="ARBA00023326"/>
    </source>
</evidence>
<keyword evidence="12 22" id="KW-0472">Membrane</keyword>
<keyword evidence="10 23" id="KW-0378">Hydrolase</keyword>
<feature type="region of interest" description="Disordered" evidence="21">
    <location>
        <begin position="327"/>
        <end position="347"/>
    </location>
</feature>
<keyword evidence="22" id="KW-0812">Transmembrane</keyword>
<dbReference type="Pfam" id="PF00332">
    <property type="entry name" value="Glyco_hydro_17"/>
    <property type="match status" value="1"/>
</dbReference>
<protein>
    <recommendedName>
        <fullName evidence="5">glucan endo-1,3-beta-D-glucosidase</fullName>
        <ecNumber evidence="5">3.2.1.39</ecNumber>
    </recommendedName>
    <alternativeName>
        <fullName evidence="19">Endo-1,3-beta-glucanase btgC</fullName>
    </alternativeName>
    <alternativeName>
        <fullName evidence="18">Laminarinase btgC</fullName>
    </alternativeName>
</protein>
<name>A0A9P4H4Q6_9PLEO</name>
<evidence type="ECO:0000256" key="4">
    <source>
        <dbReference type="ARBA" id="ARBA00008773"/>
    </source>
</evidence>
<keyword evidence="11" id="KW-0735">Signal-anchor</keyword>
<keyword evidence="8" id="KW-0964">Secreted</keyword>
<dbReference type="InterPro" id="IPR000490">
    <property type="entry name" value="Glyco_hydro_17"/>
</dbReference>
<keyword evidence="6" id="KW-1003">Cell membrane</keyword>
<organism evidence="23 24">
    <name type="scientific">Setomelanomma holmii</name>
    <dbReference type="NCBI Taxonomy" id="210430"/>
    <lineage>
        <taxon>Eukaryota</taxon>
        <taxon>Fungi</taxon>
        <taxon>Dikarya</taxon>
        <taxon>Ascomycota</taxon>
        <taxon>Pezizomycotina</taxon>
        <taxon>Dothideomycetes</taxon>
        <taxon>Pleosporomycetidae</taxon>
        <taxon>Pleosporales</taxon>
        <taxon>Pleosporineae</taxon>
        <taxon>Phaeosphaeriaceae</taxon>
        <taxon>Setomelanomma</taxon>
    </lineage>
</organism>
<evidence type="ECO:0000256" key="12">
    <source>
        <dbReference type="ARBA" id="ARBA00023136"/>
    </source>
</evidence>
<feature type="region of interest" description="Disordered" evidence="21">
    <location>
        <begin position="1"/>
        <end position="57"/>
    </location>
</feature>
<evidence type="ECO:0000256" key="10">
    <source>
        <dbReference type="ARBA" id="ARBA00022801"/>
    </source>
</evidence>